<sequence>MAELIVLADKDYLALARTSAMQVATLLDLPLPEVADLRLAVDEACTSFLVAAPGRRIEPAEVTGAKLRLCYDRYPDRLEVVVRSEAPPMWPAQYEIGWEVLRAAVGQVRADVVDGIGILTLVMPLPN</sequence>
<protein>
    <recommendedName>
        <fullName evidence="3">Anti-sigma factor</fullName>
    </recommendedName>
</protein>
<dbReference type="AlphaFoldDB" id="A0A941IJ71"/>
<evidence type="ECO:0000313" key="2">
    <source>
        <dbReference type="Proteomes" id="UP000676325"/>
    </source>
</evidence>
<keyword evidence="2" id="KW-1185">Reference proteome</keyword>
<evidence type="ECO:0000313" key="1">
    <source>
        <dbReference type="EMBL" id="MBR7829124.1"/>
    </source>
</evidence>
<comment type="caution">
    <text evidence="1">The sequence shown here is derived from an EMBL/GenBank/DDBJ whole genome shotgun (WGS) entry which is preliminary data.</text>
</comment>
<proteinExistence type="predicted"/>
<gene>
    <name evidence="1" type="ORF">KDK95_22645</name>
</gene>
<reference evidence="1" key="1">
    <citation type="submission" date="2021-04" db="EMBL/GenBank/DDBJ databases">
        <title>Genome based classification of Actinospica acidithermotolerans sp. nov., an actinobacterium isolated from an Indonesian hot spring.</title>
        <authorList>
            <person name="Kusuma A.B."/>
            <person name="Putra K.E."/>
            <person name="Nafisah S."/>
            <person name="Loh J."/>
            <person name="Nouioui I."/>
            <person name="Goodfellow M."/>
        </authorList>
    </citation>
    <scope>NUCLEOTIDE SEQUENCE</scope>
    <source>
        <strain evidence="1">MGRD01-02</strain>
    </source>
</reference>
<accession>A0A941IJ71</accession>
<name>A0A941IJ71_9ACTN</name>
<dbReference type="EMBL" id="JAGSOH010000075">
    <property type="protein sequence ID" value="MBR7829124.1"/>
    <property type="molecule type" value="Genomic_DNA"/>
</dbReference>
<dbReference type="Proteomes" id="UP000676325">
    <property type="component" value="Unassembled WGS sequence"/>
</dbReference>
<evidence type="ECO:0008006" key="3">
    <source>
        <dbReference type="Google" id="ProtNLM"/>
    </source>
</evidence>
<dbReference type="Gene3D" id="3.30.565.10">
    <property type="entry name" value="Histidine kinase-like ATPase, C-terminal domain"/>
    <property type="match status" value="1"/>
</dbReference>
<dbReference type="InterPro" id="IPR036890">
    <property type="entry name" value="HATPase_C_sf"/>
</dbReference>
<dbReference type="RefSeq" id="WP_212520260.1">
    <property type="nucleotide sequence ID" value="NZ_JAGSOH010000075.1"/>
</dbReference>
<organism evidence="1 2">
    <name type="scientific">Actinospica acidithermotolerans</name>
    <dbReference type="NCBI Taxonomy" id="2828514"/>
    <lineage>
        <taxon>Bacteria</taxon>
        <taxon>Bacillati</taxon>
        <taxon>Actinomycetota</taxon>
        <taxon>Actinomycetes</taxon>
        <taxon>Catenulisporales</taxon>
        <taxon>Actinospicaceae</taxon>
        <taxon>Actinospica</taxon>
    </lineage>
</organism>